<gene>
    <name evidence="1" type="primary">Acey_s0016.g3162</name>
    <name evidence="1" type="synonym">Acey-T01E8.1</name>
    <name evidence="1" type="ORF">Y032_0016g3162</name>
</gene>
<evidence type="ECO:0000313" key="2">
    <source>
        <dbReference type="Proteomes" id="UP000024635"/>
    </source>
</evidence>
<organism evidence="1 2">
    <name type="scientific">Ancylostoma ceylanicum</name>
    <dbReference type="NCBI Taxonomy" id="53326"/>
    <lineage>
        <taxon>Eukaryota</taxon>
        <taxon>Metazoa</taxon>
        <taxon>Ecdysozoa</taxon>
        <taxon>Nematoda</taxon>
        <taxon>Chromadorea</taxon>
        <taxon>Rhabditida</taxon>
        <taxon>Rhabditina</taxon>
        <taxon>Rhabditomorpha</taxon>
        <taxon>Strongyloidea</taxon>
        <taxon>Ancylostomatidae</taxon>
        <taxon>Ancylostomatinae</taxon>
        <taxon>Ancylostoma</taxon>
    </lineage>
</organism>
<name>A0A016V8X9_9BILA</name>
<proteinExistence type="predicted"/>
<protein>
    <submittedName>
        <fullName evidence="1">Uncharacterized protein</fullName>
    </submittedName>
</protein>
<dbReference type="AlphaFoldDB" id="A0A016V8X9"/>
<evidence type="ECO:0000313" key="1">
    <source>
        <dbReference type="EMBL" id="EYC23183.1"/>
    </source>
</evidence>
<reference evidence="2" key="1">
    <citation type="journal article" date="2015" name="Nat. Genet.">
        <title>The genome and transcriptome of the zoonotic hookworm Ancylostoma ceylanicum identify infection-specific gene families.</title>
        <authorList>
            <person name="Schwarz E.M."/>
            <person name="Hu Y."/>
            <person name="Antoshechkin I."/>
            <person name="Miller M.M."/>
            <person name="Sternberg P.W."/>
            <person name="Aroian R.V."/>
        </authorList>
    </citation>
    <scope>NUCLEOTIDE SEQUENCE</scope>
    <source>
        <strain evidence="2">HY135</strain>
    </source>
</reference>
<comment type="caution">
    <text evidence="1">The sequence shown here is derived from an EMBL/GenBank/DDBJ whole genome shotgun (WGS) entry which is preliminary data.</text>
</comment>
<dbReference type="Proteomes" id="UP000024635">
    <property type="component" value="Unassembled WGS sequence"/>
</dbReference>
<keyword evidence="2" id="KW-1185">Reference proteome</keyword>
<dbReference type="OrthoDB" id="27842at2759"/>
<dbReference type="EMBL" id="JARK01001352">
    <property type="protein sequence ID" value="EYC23183.1"/>
    <property type="molecule type" value="Genomic_DNA"/>
</dbReference>
<sequence>MSHKRLFAAFIRTGPDSTSTRKTAAAYPSRKSNLWRSRYSLVIGKHPTHSEAWVTIVYSPSVLIFISIVCP</sequence>
<accession>A0A016V8X9</accession>